<protein>
    <submittedName>
        <fullName evidence="1">Uncharacterized protein</fullName>
    </submittedName>
</protein>
<name>Q3AA73_CARHZ</name>
<accession>Q3AA73</accession>
<keyword evidence="2" id="KW-1185">Reference proteome</keyword>
<dbReference type="AlphaFoldDB" id="Q3AA73"/>
<dbReference type="EMBL" id="CP000141">
    <property type="protein sequence ID" value="ABB14242.1"/>
    <property type="molecule type" value="Genomic_DNA"/>
</dbReference>
<dbReference type="HOGENOM" id="CLU_3181576_0_0_9"/>
<sequence length="46" mass="5460">MVFLCLFMGGKYQMAEKVSNKPWINFSESDYDIKNYHECMLNISYA</sequence>
<gene>
    <name evidence="1" type="ordered locus">CHY_2147</name>
</gene>
<dbReference type="Proteomes" id="UP000002706">
    <property type="component" value="Chromosome"/>
</dbReference>
<reference evidence="1 2" key="1">
    <citation type="journal article" date="2005" name="PLoS Genet.">
        <title>Life in hot carbon monoxide: the complete genome sequence of Carboxydothermus hydrogenoformans Z-2901.</title>
        <authorList>
            <person name="Wu M."/>
            <person name="Ren Q."/>
            <person name="Durkin A.S."/>
            <person name="Daugherty S.C."/>
            <person name="Brinkac L.M."/>
            <person name="Dodson R.J."/>
            <person name="Madupu R."/>
            <person name="Sullivan S.A."/>
            <person name="Kolonay J.F."/>
            <person name="Haft D.H."/>
            <person name="Nelson W.C."/>
            <person name="Tallon L.J."/>
            <person name="Jones K.M."/>
            <person name="Ulrich L.E."/>
            <person name="Gonzalez J.M."/>
            <person name="Zhulin I.B."/>
            <person name="Robb F.T."/>
            <person name="Eisen J.A."/>
        </authorList>
    </citation>
    <scope>NUCLEOTIDE SEQUENCE [LARGE SCALE GENOMIC DNA]</scope>
    <source>
        <strain evidence="2">ATCC BAA-161 / DSM 6008 / Z-2901</strain>
    </source>
</reference>
<organism evidence="1 2">
    <name type="scientific">Carboxydothermus hydrogenoformans (strain ATCC BAA-161 / DSM 6008 / Z-2901)</name>
    <dbReference type="NCBI Taxonomy" id="246194"/>
    <lineage>
        <taxon>Bacteria</taxon>
        <taxon>Bacillati</taxon>
        <taxon>Bacillota</taxon>
        <taxon>Clostridia</taxon>
        <taxon>Thermoanaerobacterales</taxon>
        <taxon>Thermoanaerobacteraceae</taxon>
        <taxon>Carboxydothermus</taxon>
    </lineage>
</organism>
<proteinExistence type="predicted"/>
<evidence type="ECO:0000313" key="1">
    <source>
        <dbReference type="EMBL" id="ABB14242.1"/>
    </source>
</evidence>
<dbReference type="KEGG" id="chy:CHY_2147"/>
<dbReference type="STRING" id="246194.CHY_2147"/>
<evidence type="ECO:0000313" key="2">
    <source>
        <dbReference type="Proteomes" id="UP000002706"/>
    </source>
</evidence>
<dbReference type="InParanoid" id="Q3AA73"/>